<dbReference type="Pfam" id="PF09588">
    <property type="entry name" value="YqaJ"/>
    <property type="match status" value="1"/>
</dbReference>
<comment type="caution">
    <text evidence="2">The sequence shown here is derived from an EMBL/GenBank/DDBJ whole genome shotgun (WGS) entry which is preliminary data.</text>
</comment>
<proteinExistence type="predicted"/>
<evidence type="ECO:0000313" key="2">
    <source>
        <dbReference type="EMBL" id="KAG7313209.1"/>
    </source>
</evidence>
<dbReference type="InterPro" id="IPR011335">
    <property type="entry name" value="Restrct_endonuc-II-like"/>
</dbReference>
<name>A0ABQ7R7D5_PLUXY</name>
<keyword evidence="3" id="KW-1185">Reference proteome</keyword>
<evidence type="ECO:0000259" key="1">
    <source>
        <dbReference type="Pfam" id="PF09588"/>
    </source>
</evidence>
<dbReference type="CDD" id="cd22343">
    <property type="entry name" value="PDDEXK_lambda_exonuclease-like"/>
    <property type="match status" value="1"/>
</dbReference>
<dbReference type="PANTHER" id="PTHR39953">
    <property type="entry name" value="RE54151P"/>
    <property type="match status" value="1"/>
</dbReference>
<protein>
    <recommendedName>
        <fullName evidence="1">YqaJ viral recombinase domain-containing protein</fullName>
    </recommendedName>
</protein>
<dbReference type="InterPro" id="IPR019080">
    <property type="entry name" value="YqaJ_viral_recombinase"/>
</dbReference>
<organism evidence="2 3">
    <name type="scientific">Plutella xylostella</name>
    <name type="common">Diamondback moth</name>
    <name type="synonym">Plutella maculipennis</name>
    <dbReference type="NCBI Taxonomy" id="51655"/>
    <lineage>
        <taxon>Eukaryota</taxon>
        <taxon>Metazoa</taxon>
        <taxon>Ecdysozoa</taxon>
        <taxon>Arthropoda</taxon>
        <taxon>Hexapoda</taxon>
        <taxon>Insecta</taxon>
        <taxon>Pterygota</taxon>
        <taxon>Neoptera</taxon>
        <taxon>Endopterygota</taxon>
        <taxon>Lepidoptera</taxon>
        <taxon>Glossata</taxon>
        <taxon>Ditrysia</taxon>
        <taxon>Yponomeutoidea</taxon>
        <taxon>Plutellidae</taxon>
        <taxon>Plutella</taxon>
    </lineage>
</organism>
<sequence>MDTAAFVQADSSNLPKVDVLMLLEFMKQSDKHNIAEIRGVKALMSSRESYVESAVGYVEVKRSGTLCDVRAKVVPEHRISNKYYVVTIHLDEANENIIDTSCEGCAAAAGGCKHTLVSLYWLQKRSAEPSPTSVQCYWLKPSLTSARQEVVQCKAMYTANSKQVGPKDSSILDKFRTEARKHGCSNSLILAYDNQDAKETLNKYCVFDIMVDFVAKENDHSYENFKIFSDNKVQNVKNKICTETIDQVNSKLWHCMRQGRITGSKVHEVAHCKTANGSLSEELLGGYKLEETKAMKRGKKLEKDVILNLQRELNKEIEDSGFILINGLFGASPDGVGDDFVVEVKCPISDRTKTAYINNGKITNKFMGQVQMEMLAANKMKCLFCVADPGFERNGIVEIVVVDYDEKYLVELMIQAETFWKNNIFPRILSSALT</sequence>
<accession>A0ABQ7R7D5</accession>
<dbReference type="SUPFAM" id="SSF52980">
    <property type="entry name" value="Restriction endonuclease-like"/>
    <property type="match status" value="1"/>
</dbReference>
<evidence type="ECO:0000313" key="3">
    <source>
        <dbReference type="Proteomes" id="UP000823941"/>
    </source>
</evidence>
<gene>
    <name evidence="2" type="ORF">JYU34_000308</name>
</gene>
<dbReference type="EMBL" id="JAHIBW010000001">
    <property type="protein sequence ID" value="KAG7313209.1"/>
    <property type="molecule type" value="Genomic_DNA"/>
</dbReference>
<dbReference type="Proteomes" id="UP000823941">
    <property type="component" value="Chromosome 1"/>
</dbReference>
<reference evidence="2 3" key="1">
    <citation type="submission" date="2021-06" db="EMBL/GenBank/DDBJ databases">
        <title>A haploid diamondback moth (Plutella xylostella L.) genome assembly resolves 31 chromosomes and identifies a diamide resistance mutation.</title>
        <authorList>
            <person name="Ward C.M."/>
            <person name="Perry K.D."/>
            <person name="Baker G."/>
            <person name="Powis K."/>
            <person name="Heckel D.G."/>
            <person name="Baxter S.W."/>
        </authorList>
    </citation>
    <scope>NUCLEOTIDE SEQUENCE [LARGE SCALE GENOMIC DNA]</scope>
    <source>
        <strain evidence="2 3">LV</strain>
        <tissue evidence="2">Single pupa</tissue>
    </source>
</reference>
<feature type="domain" description="YqaJ viral recombinase" evidence="1">
    <location>
        <begin position="253"/>
        <end position="378"/>
    </location>
</feature>
<dbReference type="Gene3D" id="3.90.320.10">
    <property type="match status" value="1"/>
</dbReference>
<dbReference type="PANTHER" id="PTHR39953:SF1">
    <property type="entry name" value="RE54151P"/>
    <property type="match status" value="1"/>
</dbReference>
<dbReference type="InterPro" id="IPR011604">
    <property type="entry name" value="PDDEXK-like_dom_sf"/>
</dbReference>